<organism evidence="2">
    <name type="scientific">Serratia proteamaculans (strain 568)</name>
    <dbReference type="NCBI Taxonomy" id="399741"/>
    <lineage>
        <taxon>Bacteria</taxon>
        <taxon>Pseudomonadati</taxon>
        <taxon>Pseudomonadota</taxon>
        <taxon>Gammaproteobacteria</taxon>
        <taxon>Enterobacterales</taxon>
        <taxon>Yersiniaceae</taxon>
        <taxon>Serratia</taxon>
    </lineage>
</organism>
<evidence type="ECO:0000313" key="2">
    <source>
        <dbReference type="EMBL" id="ABV39694.1"/>
    </source>
</evidence>
<keyword evidence="1" id="KW-0812">Transmembrane</keyword>
<name>A8G9A4_SERP5</name>
<keyword evidence="1" id="KW-0472">Membrane</keyword>
<feature type="transmembrane region" description="Helical" evidence="1">
    <location>
        <begin position="27"/>
        <end position="45"/>
    </location>
</feature>
<dbReference type="STRING" id="399741.Spro_0588"/>
<dbReference type="OrthoDB" id="6629543at2"/>
<feature type="transmembrane region" description="Helical" evidence="1">
    <location>
        <begin position="116"/>
        <end position="138"/>
    </location>
</feature>
<reference evidence="2" key="1">
    <citation type="submission" date="2007-09" db="EMBL/GenBank/DDBJ databases">
        <title>Complete sequence of chromosome of Serratia proteamaculans 568.</title>
        <authorList>
            <consortium name="US DOE Joint Genome Institute"/>
            <person name="Copeland A."/>
            <person name="Lucas S."/>
            <person name="Lapidus A."/>
            <person name="Barry K."/>
            <person name="Glavina del Rio T."/>
            <person name="Dalin E."/>
            <person name="Tice H."/>
            <person name="Pitluck S."/>
            <person name="Chain P."/>
            <person name="Malfatti S."/>
            <person name="Shin M."/>
            <person name="Vergez L."/>
            <person name="Schmutz J."/>
            <person name="Larimer F."/>
            <person name="Land M."/>
            <person name="Hauser L."/>
            <person name="Kyrpides N."/>
            <person name="Kim E."/>
            <person name="Taghavi S."/>
            <person name="Newman L."/>
            <person name="Vangronsveld J."/>
            <person name="van der Lelie D."/>
            <person name="Richardson P."/>
        </authorList>
    </citation>
    <scope>NUCLEOTIDE SEQUENCE [LARGE SCALE GENOMIC DNA]</scope>
    <source>
        <strain evidence="2">568</strain>
    </source>
</reference>
<accession>A8G9A4</accession>
<dbReference type="HOGENOM" id="CLU_151976_0_0_6"/>
<dbReference type="KEGG" id="spe:Spro_0588"/>
<dbReference type="AlphaFoldDB" id="A8G9A4"/>
<proteinExistence type="predicted"/>
<evidence type="ECO:0000256" key="1">
    <source>
        <dbReference type="SAM" id="Phobius"/>
    </source>
</evidence>
<protein>
    <submittedName>
        <fullName evidence="2">Uncharacterized protein</fullName>
    </submittedName>
</protein>
<gene>
    <name evidence="2" type="ordered locus">Spro_0588</name>
</gene>
<dbReference type="EMBL" id="CP000826">
    <property type="protein sequence ID" value="ABV39694.1"/>
    <property type="molecule type" value="Genomic_DNA"/>
</dbReference>
<keyword evidence="1" id="KW-1133">Transmembrane helix</keyword>
<sequence length="141" mass="16713">MQEKNNSDIMHKIKRYMIHIKRFRESLNIEGVWIFLATLGCWSVTNKYIQLYAMLTTVFIFSYRLKSKVKDMRPFSKIENDITEMINTSSNEGELKSKQLEALDIAKKFRMSFKNAIKTSPIFIICYIFFGVSLLHFMEVF</sequence>
<feature type="transmembrane region" description="Helical" evidence="1">
    <location>
        <begin position="51"/>
        <end position="67"/>
    </location>
</feature>
<dbReference type="eggNOG" id="ENOG50339GK">
    <property type="taxonomic scope" value="Bacteria"/>
</dbReference>